<accession>A0AA41US36</accession>
<evidence type="ECO:0000259" key="1">
    <source>
        <dbReference type="Pfam" id="PF01592"/>
    </source>
</evidence>
<dbReference type="AlphaFoldDB" id="A0AA41US36"/>
<protein>
    <submittedName>
        <fullName evidence="2">Iron-sulfur cluster assembly scaffold protein</fullName>
    </submittedName>
</protein>
<dbReference type="CDD" id="cd06664">
    <property type="entry name" value="IscU_like"/>
    <property type="match status" value="1"/>
</dbReference>
<sequence>MPPEIVGGPFFDHVRHPRNQGAVAGADGCAVGVGSCGDSVEISLRLQGDTISAIGHRPRGCDYTVACASAVTQLAYGKTVEEALLLQPEDVDCLLGGLPEDHLHCARLAVNTLGEAIADAYRTVALPAKDKGDGH</sequence>
<evidence type="ECO:0000313" key="2">
    <source>
        <dbReference type="EMBL" id="MCJ8502903.1"/>
    </source>
</evidence>
<feature type="domain" description="NIF system FeS cluster assembly NifU N-terminal" evidence="1">
    <location>
        <begin position="11"/>
        <end position="119"/>
    </location>
</feature>
<dbReference type="GO" id="GO:0051536">
    <property type="term" value="F:iron-sulfur cluster binding"/>
    <property type="evidence" value="ECO:0007669"/>
    <property type="project" value="InterPro"/>
</dbReference>
<organism evidence="2 3">
    <name type="scientific">Desulfatitalea alkaliphila</name>
    <dbReference type="NCBI Taxonomy" id="2929485"/>
    <lineage>
        <taxon>Bacteria</taxon>
        <taxon>Pseudomonadati</taxon>
        <taxon>Thermodesulfobacteriota</taxon>
        <taxon>Desulfobacteria</taxon>
        <taxon>Desulfobacterales</taxon>
        <taxon>Desulfosarcinaceae</taxon>
        <taxon>Desulfatitalea</taxon>
    </lineage>
</organism>
<dbReference type="RefSeq" id="WP_246914440.1">
    <property type="nucleotide sequence ID" value="NZ_JALJRB010000036.1"/>
</dbReference>
<dbReference type="GO" id="GO:0016226">
    <property type="term" value="P:iron-sulfur cluster assembly"/>
    <property type="evidence" value="ECO:0007669"/>
    <property type="project" value="InterPro"/>
</dbReference>
<dbReference type="GO" id="GO:0005506">
    <property type="term" value="F:iron ion binding"/>
    <property type="evidence" value="ECO:0007669"/>
    <property type="project" value="InterPro"/>
</dbReference>
<dbReference type="SUPFAM" id="SSF82649">
    <property type="entry name" value="SufE/NifU"/>
    <property type="match status" value="1"/>
</dbReference>
<keyword evidence="3" id="KW-1185">Reference proteome</keyword>
<name>A0AA41US36_9BACT</name>
<evidence type="ECO:0000313" key="3">
    <source>
        <dbReference type="Proteomes" id="UP001165427"/>
    </source>
</evidence>
<dbReference type="PANTHER" id="PTHR10093">
    <property type="entry name" value="IRON-SULFUR CLUSTER ASSEMBLY ENZYME NIFU HOMOLOG"/>
    <property type="match status" value="1"/>
</dbReference>
<dbReference type="Gene3D" id="3.90.1010.10">
    <property type="match status" value="1"/>
</dbReference>
<gene>
    <name evidence="2" type="ORF">MRX98_20170</name>
</gene>
<dbReference type="Pfam" id="PF01592">
    <property type="entry name" value="NifU_N"/>
    <property type="match status" value="1"/>
</dbReference>
<reference evidence="2" key="1">
    <citation type="submission" date="2022-04" db="EMBL/GenBank/DDBJ databases">
        <title>Desulfatitalea alkaliphila sp. nov., a novel anaerobic sulfate-reducing bacterium isolated from terrestrial mud volcano, Taman Peninsula, Russia.</title>
        <authorList>
            <person name="Khomyakova M.A."/>
            <person name="Merkel A.Y."/>
            <person name="Slobodkin A.I."/>
        </authorList>
    </citation>
    <scope>NUCLEOTIDE SEQUENCE</scope>
    <source>
        <strain evidence="2">M08but</strain>
    </source>
</reference>
<dbReference type="InterPro" id="IPR002871">
    <property type="entry name" value="NIF_FeS_clus_asmbl_NifU_N"/>
</dbReference>
<dbReference type="Proteomes" id="UP001165427">
    <property type="component" value="Unassembled WGS sequence"/>
</dbReference>
<dbReference type="EMBL" id="JALJRB010000036">
    <property type="protein sequence ID" value="MCJ8502903.1"/>
    <property type="molecule type" value="Genomic_DNA"/>
</dbReference>
<proteinExistence type="predicted"/>
<comment type="caution">
    <text evidence="2">The sequence shown here is derived from an EMBL/GenBank/DDBJ whole genome shotgun (WGS) entry which is preliminary data.</text>
</comment>